<proteinExistence type="inferred from homology"/>
<keyword evidence="6" id="KW-1185">Reference proteome</keyword>
<feature type="domain" description="SUF system FeS cluster assembly SufBD core" evidence="2">
    <location>
        <begin position="177"/>
        <end position="408"/>
    </location>
</feature>
<dbReference type="Pfam" id="PF19295">
    <property type="entry name" value="SufBD_N"/>
    <property type="match status" value="1"/>
</dbReference>
<evidence type="ECO:0000313" key="7">
    <source>
        <dbReference type="Proteomes" id="UP000254100"/>
    </source>
</evidence>
<organism evidence="5 7">
    <name type="scientific">Staphylococcus microti</name>
    <dbReference type="NCBI Taxonomy" id="569857"/>
    <lineage>
        <taxon>Bacteria</taxon>
        <taxon>Bacillati</taxon>
        <taxon>Bacillota</taxon>
        <taxon>Bacilli</taxon>
        <taxon>Bacillales</taxon>
        <taxon>Staphylococcaceae</taxon>
        <taxon>Staphylococcus</taxon>
    </lineage>
</organism>
<accession>A0A0D6XPA8</accession>
<evidence type="ECO:0000259" key="3">
    <source>
        <dbReference type="Pfam" id="PF19295"/>
    </source>
</evidence>
<gene>
    <name evidence="5" type="primary">sufD</name>
    <name evidence="5" type="ORF">NCTC13832_00560</name>
    <name evidence="4" type="ORF">TP70_06910</name>
</gene>
<dbReference type="AlphaFoldDB" id="A0A0D6XPA8"/>
<protein>
    <submittedName>
        <fullName evidence="4">Fe-S cluster assembly protein SufD</fullName>
    </submittedName>
    <submittedName>
        <fullName evidence="5">FeS assembly protein SufD</fullName>
    </submittedName>
</protein>
<reference evidence="4 6" key="1">
    <citation type="submission" date="2015-01" db="EMBL/GenBank/DDBJ databases">
        <authorList>
            <person name="Guo J."/>
        </authorList>
    </citation>
    <scope>NUCLEOTIDE SEQUENCE [LARGE SCALE GENOMIC DNA]</scope>
    <source>
        <strain evidence="4 6">DSM 22147</strain>
    </source>
</reference>
<dbReference type="InterPro" id="IPR037284">
    <property type="entry name" value="SUF_FeS_clus_asmbl_SufBD_sf"/>
</dbReference>
<dbReference type="RefSeq" id="WP_044360562.1">
    <property type="nucleotide sequence ID" value="NZ_JXWY01000039.1"/>
</dbReference>
<dbReference type="Proteomes" id="UP000254100">
    <property type="component" value="Unassembled WGS sequence"/>
</dbReference>
<evidence type="ECO:0000313" key="6">
    <source>
        <dbReference type="Proteomes" id="UP000032366"/>
    </source>
</evidence>
<evidence type="ECO:0000313" key="5">
    <source>
        <dbReference type="EMBL" id="SUM56897.1"/>
    </source>
</evidence>
<dbReference type="NCBIfam" id="TIGR01981">
    <property type="entry name" value="sufD"/>
    <property type="match status" value="1"/>
</dbReference>
<sequence>MTTETLNISEAQLVDYSQAQNEPSWMTTLRKEALAQAESLEMPKPDKTKIDKWDFDSFKQHHTAGVAFENLNDLPSEIDRIINVENTENLIIQHNNALAFTKVNEQAQKDGVIIEHISEALKNHSELVEKYYMKDAVTVDEHRLTALHTALMNGGVFVYVPKNVVVADPIQYVVLHDDENASFFNHVLIVTEESAELTYVENYLSTTSGEGNQINIISEVIAAPNAKVSYGSVDFLDKGFTGYIIRRGVTAADASINWSLGLMNEGDQIIDNTTNLIGDRSTSDLKSVVVGRGDQTINLTSKIVQYGKETDGYILKHGVMKENASSIFNGIGHIKHGGKGSAANQSSRVLMLSENARGDANPILLIDEDDVEAGHAASVGRVDPEQLYYLMSRGISQEEAERLVIHGFLDPVVRELPIEDVQRQLREVIELKVGK</sequence>
<dbReference type="InterPro" id="IPR045595">
    <property type="entry name" value="SufBD_N"/>
</dbReference>
<dbReference type="OrthoDB" id="9803529at2"/>
<dbReference type="InterPro" id="IPR055346">
    <property type="entry name" value="Fe-S_cluster_assembly_SufBD"/>
</dbReference>
<dbReference type="Proteomes" id="UP000032366">
    <property type="component" value="Unassembled WGS sequence"/>
</dbReference>
<feature type="domain" description="SUF system FeS cluster assembly SufBD N-terminal" evidence="3">
    <location>
        <begin position="20"/>
        <end position="171"/>
    </location>
</feature>
<dbReference type="PANTHER" id="PTHR30508">
    <property type="entry name" value="FES CLUSTER ASSEMBLY PROTEIN SUF"/>
    <property type="match status" value="1"/>
</dbReference>
<comment type="similarity">
    <text evidence="1">Belongs to the iron-sulfur cluster assembly SufBD family.</text>
</comment>
<reference evidence="5 7" key="2">
    <citation type="submission" date="2018-06" db="EMBL/GenBank/DDBJ databases">
        <authorList>
            <consortium name="Pathogen Informatics"/>
            <person name="Doyle S."/>
        </authorList>
    </citation>
    <scope>NUCLEOTIDE SEQUENCE [LARGE SCALE GENOMIC DNA]</scope>
    <source>
        <strain evidence="5 7">NCTC13832</strain>
    </source>
</reference>
<evidence type="ECO:0000313" key="4">
    <source>
        <dbReference type="EMBL" id="KIX90644.1"/>
    </source>
</evidence>
<dbReference type="InterPro" id="IPR000825">
    <property type="entry name" value="SUF_FeS_clus_asmbl_SufBD_core"/>
</dbReference>
<name>A0A0D6XPA8_9STAP</name>
<dbReference type="PANTHER" id="PTHR30508:SF1">
    <property type="entry name" value="UPF0051 PROTEIN ABCI8, CHLOROPLASTIC-RELATED"/>
    <property type="match status" value="1"/>
</dbReference>
<evidence type="ECO:0000256" key="1">
    <source>
        <dbReference type="ARBA" id="ARBA00043967"/>
    </source>
</evidence>
<dbReference type="EMBL" id="UHDT01000001">
    <property type="protein sequence ID" value="SUM56897.1"/>
    <property type="molecule type" value="Genomic_DNA"/>
</dbReference>
<dbReference type="GO" id="GO:0016226">
    <property type="term" value="P:iron-sulfur cluster assembly"/>
    <property type="evidence" value="ECO:0007669"/>
    <property type="project" value="InterPro"/>
</dbReference>
<evidence type="ECO:0000259" key="2">
    <source>
        <dbReference type="Pfam" id="PF01458"/>
    </source>
</evidence>
<dbReference type="STRING" id="569857.TP70_06910"/>
<dbReference type="Pfam" id="PF01458">
    <property type="entry name" value="SUFBD_core"/>
    <property type="match status" value="1"/>
</dbReference>
<dbReference type="EMBL" id="JXWY01000039">
    <property type="protein sequence ID" value="KIX90644.1"/>
    <property type="molecule type" value="Genomic_DNA"/>
</dbReference>
<dbReference type="SUPFAM" id="SSF101960">
    <property type="entry name" value="Stabilizer of iron transporter SufD"/>
    <property type="match status" value="1"/>
</dbReference>
<dbReference type="InterPro" id="IPR011542">
    <property type="entry name" value="SUF_FeS_clus_asmbl_SufD"/>
</dbReference>